<proteinExistence type="predicted"/>
<accession>A0A0C2XEA9</accession>
<keyword evidence="2" id="KW-1185">Reference proteome</keyword>
<evidence type="ECO:0000313" key="1">
    <source>
        <dbReference type="EMBL" id="KIM36243.1"/>
    </source>
</evidence>
<gene>
    <name evidence="1" type="ORF">M413DRAFT_319222</name>
</gene>
<dbReference type="HOGENOM" id="CLU_1787087_0_0_1"/>
<sequence length="145" mass="16666">MVRAIVPRVEFYGYDFTFRGLDLFQGRQLYLVYLQIYYLQFGYSLRYEAHTNGHQHGLVDILVRNQAIGVIVRLAVWIRIHGERCSVRRTCEGIAFITSIQSLLQILVSVCLHKRNARATGQHIIGHRVVDMVYCSPNLVSSGLK</sequence>
<dbReference type="EMBL" id="KN831807">
    <property type="protein sequence ID" value="KIM36243.1"/>
    <property type="molecule type" value="Genomic_DNA"/>
</dbReference>
<evidence type="ECO:0000313" key="2">
    <source>
        <dbReference type="Proteomes" id="UP000053424"/>
    </source>
</evidence>
<name>A0A0C2XEA9_HEBCY</name>
<reference evidence="1 2" key="1">
    <citation type="submission" date="2014-04" db="EMBL/GenBank/DDBJ databases">
        <authorList>
            <consortium name="DOE Joint Genome Institute"/>
            <person name="Kuo A."/>
            <person name="Gay G."/>
            <person name="Dore J."/>
            <person name="Kohler A."/>
            <person name="Nagy L.G."/>
            <person name="Floudas D."/>
            <person name="Copeland A."/>
            <person name="Barry K.W."/>
            <person name="Cichocki N."/>
            <person name="Veneault-Fourrey C."/>
            <person name="LaButti K."/>
            <person name="Lindquist E.A."/>
            <person name="Lipzen A."/>
            <person name="Lundell T."/>
            <person name="Morin E."/>
            <person name="Murat C."/>
            <person name="Sun H."/>
            <person name="Tunlid A."/>
            <person name="Henrissat B."/>
            <person name="Grigoriev I.V."/>
            <person name="Hibbett D.S."/>
            <person name="Martin F."/>
            <person name="Nordberg H.P."/>
            <person name="Cantor M.N."/>
            <person name="Hua S.X."/>
        </authorList>
    </citation>
    <scope>NUCLEOTIDE SEQUENCE [LARGE SCALE GENOMIC DNA]</scope>
    <source>
        <strain evidence="2">h7</strain>
    </source>
</reference>
<protein>
    <submittedName>
        <fullName evidence="1">Uncharacterized protein</fullName>
    </submittedName>
</protein>
<organism evidence="1 2">
    <name type="scientific">Hebeloma cylindrosporum</name>
    <dbReference type="NCBI Taxonomy" id="76867"/>
    <lineage>
        <taxon>Eukaryota</taxon>
        <taxon>Fungi</taxon>
        <taxon>Dikarya</taxon>
        <taxon>Basidiomycota</taxon>
        <taxon>Agaricomycotina</taxon>
        <taxon>Agaricomycetes</taxon>
        <taxon>Agaricomycetidae</taxon>
        <taxon>Agaricales</taxon>
        <taxon>Agaricineae</taxon>
        <taxon>Hymenogastraceae</taxon>
        <taxon>Hebeloma</taxon>
    </lineage>
</organism>
<dbReference type="AlphaFoldDB" id="A0A0C2XEA9"/>
<reference evidence="2" key="2">
    <citation type="submission" date="2015-01" db="EMBL/GenBank/DDBJ databases">
        <title>Evolutionary Origins and Diversification of the Mycorrhizal Mutualists.</title>
        <authorList>
            <consortium name="DOE Joint Genome Institute"/>
            <consortium name="Mycorrhizal Genomics Consortium"/>
            <person name="Kohler A."/>
            <person name="Kuo A."/>
            <person name="Nagy L.G."/>
            <person name="Floudas D."/>
            <person name="Copeland A."/>
            <person name="Barry K.W."/>
            <person name="Cichocki N."/>
            <person name="Veneault-Fourrey C."/>
            <person name="LaButti K."/>
            <person name="Lindquist E.A."/>
            <person name="Lipzen A."/>
            <person name="Lundell T."/>
            <person name="Morin E."/>
            <person name="Murat C."/>
            <person name="Riley R."/>
            <person name="Ohm R."/>
            <person name="Sun H."/>
            <person name="Tunlid A."/>
            <person name="Henrissat B."/>
            <person name="Grigoriev I.V."/>
            <person name="Hibbett D.S."/>
            <person name="Martin F."/>
        </authorList>
    </citation>
    <scope>NUCLEOTIDE SEQUENCE [LARGE SCALE GENOMIC DNA]</scope>
    <source>
        <strain evidence="2">h7</strain>
    </source>
</reference>
<dbReference type="Proteomes" id="UP000053424">
    <property type="component" value="Unassembled WGS sequence"/>
</dbReference>